<dbReference type="InterPro" id="IPR015421">
    <property type="entry name" value="PyrdxlP-dep_Trfase_major"/>
</dbReference>
<evidence type="ECO:0000256" key="3">
    <source>
        <dbReference type="SAM" id="SignalP"/>
    </source>
</evidence>
<keyword evidence="3" id="KW-0732">Signal</keyword>
<dbReference type="InterPro" id="IPR000192">
    <property type="entry name" value="Aminotrans_V_dom"/>
</dbReference>
<protein>
    <submittedName>
        <fullName evidence="5">Aminotransferase class-V</fullName>
    </submittedName>
</protein>
<gene>
    <name evidence="5" type="ORF">SAMN04489708_10366</name>
</gene>
<keyword evidence="5" id="KW-0032">Aminotransferase</keyword>
<evidence type="ECO:0000259" key="4">
    <source>
        <dbReference type="Pfam" id="PF00266"/>
    </source>
</evidence>
<reference evidence="6" key="1">
    <citation type="submission" date="2016-10" db="EMBL/GenBank/DDBJ databases">
        <authorList>
            <person name="Varghese N."/>
            <person name="Submissions S."/>
        </authorList>
    </citation>
    <scope>NUCLEOTIDE SEQUENCE [LARGE SCALE GENOMIC DNA]</scope>
    <source>
        <strain evidence="6">DSM 17101</strain>
    </source>
</reference>
<dbReference type="OrthoDB" id="9764293at2"/>
<dbReference type="GO" id="GO:0008483">
    <property type="term" value="F:transaminase activity"/>
    <property type="evidence" value="ECO:0007669"/>
    <property type="project" value="UniProtKB-KW"/>
</dbReference>
<dbReference type="EMBL" id="FNJL01000003">
    <property type="protein sequence ID" value="SDO73865.1"/>
    <property type="molecule type" value="Genomic_DNA"/>
</dbReference>
<sequence length="309" mass="33209">MSEPSHYPHRRHFLGSAAAAPLLAWSTATLAAPTHAAPQAYSSFDCLAVDRATDWAELPTPRGSVATDTARCEAVRSLYDIDTRLSNLENGYWGVMARPVLEEYLRWTLRVNRENTDYARNRMGPDWRAAREAVAAAAGFDVAEVALTRGATEALQLLIINYLRLSLGDTVLYADLDYDSAQYAMDALPRRCACTARSARRLGCATCATCGWCKRASCRECRSWHQVAGHGHGGPGECLRGAAARQVRRVDGGASPPNPRIRHGAAGGGAAGRSPARVTPPPSAQQLSSRASPAPRPPAHRPNTCPAPT</sequence>
<feature type="signal peptide" evidence="3">
    <location>
        <begin position="1"/>
        <end position="31"/>
    </location>
</feature>
<dbReference type="InterPro" id="IPR006311">
    <property type="entry name" value="TAT_signal"/>
</dbReference>
<feature type="chain" id="PRO_5011563859" evidence="3">
    <location>
        <begin position="32"/>
        <end position="309"/>
    </location>
</feature>
<keyword evidence="5" id="KW-0808">Transferase</keyword>
<dbReference type="Gene3D" id="3.40.640.10">
    <property type="entry name" value="Type I PLP-dependent aspartate aminotransferase-like (Major domain)"/>
    <property type="match status" value="1"/>
</dbReference>
<name>A0A1H0M0F0_9BURK</name>
<accession>A0A1H0M0F0</accession>
<organism evidence="5 6">
    <name type="scientific">Paracidovorax cattleyae</name>
    <dbReference type="NCBI Taxonomy" id="80868"/>
    <lineage>
        <taxon>Bacteria</taxon>
        <taxon>Pseudomonadati</taxon>
        <taxon>Pseudomonadota</taxon>
        <taxon>Betaproteobacteria</taxon>
        <taxon>Burkholderiales</taxon>
        <taxon>Comamonadaceae</taxon>
        <taxon>Paracidovorax</taxon>
    </lineage>
</organism>
<dbReference type="Proteomes" id="UP000199317">
    <property type="component" value="Unassembled WGS sequence"/>
</dbReference>
<keyword evidence="6" id="KW-1185">Reference proteome</keyword>
<dbReference type="InterPro" id="IPR015424">
    <property type="entry name" value="PyrdxlP-dep_Trfase"/>
</dbReference>
<dbReference type="Pfam" id="PF00266">
    <property type="entry name" value="Aminotran_5"/>
    <property type="match status" value="1"/>
</dbReference>
<feature type="region of interest" description="Disordered" evidence="2">
    <location>
        <begin position="250"/>
        <end position="309"/>
    </location>
</feature>
<keyword evidence="1" id="KW-0663">Pyridoxal phosphate</keyword>
<evidence type="ECO:0000256" key="1">
    <source>
        <dbReference type="ARBA" id="ARBA00022898"/>
    </source>
</evidence>
<dbReference type="PANTHER" id="PTHR43092:SF6">
    <property type="entry name" value="BLR1280 PROTEIN"/>
    <property type="match status" value="1"/>
</dbReference>
<dbReference type="SUPFAM" id="SSF53383">
    <property type="entry name" value="PLP-dependent transferases"/>
    <property type="match status" value="1"/>
</dbReference>
<dbReference type="PROSITE" id="PS51318">
    <property type="entry name" value="TAT"/>
    <property type="match status" value="1"/>
</dbReference>
<evidence type="ECO:0000313" key="6">
    <source>
        <dbReference type="Proteomes" id="UP000199317"/>
    </source>
</evidence>
<proteinExistence type="predicted"/>
<feature type="domain" description="Aminotransferase class V" evidence="4">
    <location>
        <begin position="101"/>
        <end position="195"/>
    </location>
</feature>
<evidence type="ECO:0000256" key="2">
    <source>
        <dbReference type="SAM" id="MobiDB-lite"/>
    </source>
</evidence>
<dbReference type="AlphaFoldDB" id="A0A1H0M0F0"/>
<evidence type="ECO:0000313" key="5">
    <source>
        <dbReference type="EMBL" id="SDO73865.1"/>
    </source>
</evidence>
<dbReference type="PANTHER" id="PTHR43092">
    <property type="entry name" value="L-CYSTEINE DESULFHYDRASE"/>
    <property type="match status" value="1"/>
</dbReference>